<dbReference type="InterPro" id="IPR000253">
    <property type="entry name" value="FHA_dom"/>
</dbReference>
<feature type="compositionally biased region" description="Acidic residues" evidence="1">
    <location>
        <begin position="185"/>
        <end position="208"/>
    </location>
</feature>
<accession>S7ZMZ6</accession>
<dbReference type="Pfam" id="PF00498">
    <property type="entry name" value="FHA"/>
    <property type="match status" value="1"/>
</dbReference>
<feature type="region of interest" description="Disordered" evidence="1">
    <location>
        <begin position="24"/>
        <end position="54"/>
    </location>
</feature>
<feature type="region of interest" description="Disordered" evidence="1">
    <location>
        <begin position="279"/>
        <end position="310"/>
    </location>
</feature>
<name>S7ZMZ6_PENO1</name>
<dbReference type="InterPro" id="IPR008984">
    <property type="entry name" value="SMAD_FHA_dom_sf"/>
</dbReference>
<dbReference type="AlphaFoldDB" id="S7ZMZ6"/>
<sequence length="642" mass="70130">MSEAQASVVLRLLGPRVDDTPLTRTFTLSSSNPSIEIGRSSKREGKRRTPAPDNGWFDSRVMSRDHAELALDSVVEKSIVLRDCGSTHGTWLNGFRLSSERDSPLLSGDVLRFGTDVDRGDEHFPALSVCFDVAWSLSSNDSDSDQLETEEVKEDEILEFQHIKSEPPVLSMSAPPSANTFCVPEAEDEDDDDDDEEDDDDDDDEEQGNENGEREDGNIGGTSCFVVRDNDKFALSNIRNLEGSQALHMDGNAPRSESLDPTPQEERPMKVFVEELFGGQGARPNDKESLEAQPGTACPRELTEDRVGKNGLQIDESCLIDYSEDEHDEFAPDFTDGDSVRSYTRSGSMCPGSRSDYDYNYRAPSPIKFAQREDVGSHSNSKRKKSHLLDYSADEFSSDEDSVVDSDDQSSVDQGDEGPDCIDPTVLTRDASTAPHAPDQVPHISSSGGLVVSPCIVPYRTGQVKPPWTDVLPPPVTFPLTPVTPKLNIKREDDDEPKHLESLRIHDLQTAYRDGPFARVHQAQMKKASADETAIAECFCSRSQKRKASEMAVADDQDVNTMMSSVGQQDLDLRSRSLAAEAISSALSEGSASPPPSKRAKAHHDSSSHHIGAYAATAVISAMLGGLGTIALLASLPAEYFQ</sequence>
<keyword evidence="2" id="KW-1133">Transmembrane helix</keyword>
<evidence type="ECO:0000313" key="5">
    <source>
        <dbReference type="Proteomes" id="UP000019376"/>
    </source>
</evidence>
<dbReference type="PANTHER" id="PTHR15715">
    <property type="entry name" value="CENTROSOMAL PROTEIN OF 170 KDA"/>
    <property type="match status" value="1"/>
</dbReference>
<feature type="region of interest" description="Disordered" evidence="1">
    <location>
        <begin position="242"/>
        <end position="267"/>
    </location>
</feature>
<dbReference type="eggNOG" id="KOG3872">
    <property type="taxonomic scope" value="Eukaryota"/>
</dbReference>
<evidence type="ECO:0000259" key="3">
    <source>
        <dbReference type="PROSITE" id="PS50006"/>
    </source>
</evidence>
<dbReference type="Gene3D" id="2.60.200.20">
    <property type="match status" value="1"/>
</dbReference>
<dbReference type="Proteomes" id="UP000019376">
    <property type="component" value="Unassembled WGS sequence"/>
</dbReference>
<evidence type="ECO:0000256" key="2">
    <source>
        <dbReference type="SAM" id="Phobius"/>
    </source>
</evidence>
<dbReference type="InterPro" id="IPR051176">
    <property type="entry name" value="Cent_Immune-Sig_Mod"/>
</dbReference>
<dbReference type="SMART" id="SM00240">
    <property type="entry name" value="FHA"/>
    <property type="match status" value="1"/>
</dbReference>
<dbReference type="OrthoDB" id="4096268at2759"/>
<feature type="compositionally biased region" description="Acidic residues" evidence="1">
    <location>
        <begin position="392"/>
        <end position="420"/>
    </location>
</feature>
<dbReference type="SUPFAM" id="SSF49879">
    <property type="entry name" value="SMAD/FHA domain"/>
    <property type="match status" value="1"/>
</dbReference>
<evidence type="ECO:0000256" key="1">
    <source>
        <dbReference type="SAM" id="MobiDB-lite"/>
    </source>
</evidence>
<gene>
    <name evidence="4" type="ORF">PDE_05016</name>
</gene>
<dbReference type="EMBL" id="KB644412">
    <property type="protein sequence ID" value="EPS30066.1"/>
    <property type="molecule type" value="Genomic_DNA"/>
</dbReference>
<feature type="region of interest" description="Disordered" evidence="1">
    <location>
        <begin position="585"/>
        <end position="606"/>
    </location>
</feature>
<dbReference type="GO" id="GO:0005737">
    <property type="term" value="C:cytoplasm"/>
    <property type="evidence" value="ECO:0007669"/>
    <property type="project" value="TreeGrafter"/>
</dbReference>
<dbReference type="PROSITE" id="PS50006">
    <property type="entry name" value="FHA_DOMAIN"/>
    <property type="match status" value="1"/>
</dbReference>
<feature type="domain" description="FHA" evidence="3">
    <location>
        <begin position="35"/>
        <end position="97"/>
    </location>
</feature>
<protein>
    <recommendedName>
        <fullName evidence="3">FHA domain-containing protein</fullName>
    </recommendedName>
</protein>
<dbReference type="HOGENOM" id="CLU_426465_0_0_1"/>
<feature type="region of interest" description="Disordered" evidence="1">
    <location>
        <begin position="165"/>
        <end position="223"/>
    </location>
</feature>
<feature type="transmembrane region" description="Helical" evidence="2">
    <location>
        <begin position="611"/>
        <end position="636"/>
    </location>
</feature>
<evidence type="ECO:0000313" key="4">
    <source>
        <dbReference type="EMBL" id="EPS30066.1"/>
    </source>
</evidence>
<dbReference type="PANTHER" id="PTHR15715:SF37">
    <property type="entry name" value="LD47843P"/>
    <property type="match status" value="1"/>
</dbReference>
<dbReference type="STRING" id="933388.S7ZMZ6"/>
<proteinExistence type="predicted"/>
<keyword evidence="2" id="KW-0812">Transmembrane</keyword>
<keyword evidence="2" id="KW-0472">Membrane</keyword>
<organism evidence="4 5">
    <name type="scientific">Penicillium oxalicum (strain 114-2 / CGMCC 5302)</name>
    <name type="common">Penicillium decumbens</name>
    <dbReference type="NCBI Taxonomy" id="933388"/>
    <lineage>
        <taxon>Eukaryota</taxon>
        <taxon>Fungi</taxon>
        <taxon>Dikarya</taxon>
        <taxon>Ascomycota</taxon>
        <taxon>Pezizomycotina</taxon>
        <taxon>Eurotiomycetes</taxon>
        <taxon>Eurotiomycetidae</taxon>
        <taxon>Eurotiales</taxon>
        <taxon>Aspergillaceae</taxon>
        <taxon>Penicillium</taxon>
    </lineage>
</organism>
<keyword evidence="5" id="KW-1185">Reference proteome</keyword>
<feature type="region of interest" description="Disordered" evidence="1">
    <location>
        <begin position="328"/>
        <end position="447"/>
    </location>
</feature>
<reference evidence="4 5" key="1">
    <citation type="journal article" date="2013" name="PLoS ONE">
        <title>Genomic and secretomic analyses reveal unique features of the lignocellulolytic enzyme system of Penicillium decumbens.</title>
        <authorList>
            <person name="Liu G."/>
            <person name="Zhang L."/>
            <person name="Wei X."/>
            <person name="Zou G."/>
            <person name="Qin Y."/>
            <person name="Ma L."/>
            <person name="Li J."/>
            <person name="Zheng H."/>
            <person name="Wang S."/>
            <person name="Wang C."/>
            <person name="Xun L."/>
            <person name="Zhao G.-P."/>
            <person name="Zhou Z."/>
            <person name="Qu Y."/>
        </authorList>
    </citation>
    <scope>NUCLEOTIDE SEQUENCE [LARGE SCALE GENOMIC DNA]</scope>
    <source>
        <strain evidence="5">114-2 / CGMCC 5302</strain>
    </source>
</reference>
<feature type="compositionally biased region" description="Polar residues" evidence="1">
    <location>
        <begin position="24"/>
        <end position="34"/>
    </location>
</feature>